<protein>
    <recommendedName>
        <fullName evidence="3">rRNA biogenesis protein rrp5</fullName>
    </recommendedName>
</protein>
<accession>A0A1I2BYV1</accession>
<keyword evidence="2" id="KW-1185">Reference proteome</keyword>
<dbReference type="EMBL" id="FONL01000010">
    <property type="protein sequence ID" value="SFE61122.1"/>
    <property type="molecule type" value="Genomic_DNA"/>
</dbReference>
<evidence type="ECO:0008006" key="3">
    <source>
        <dbReference type="Google" id="ProtNLM"/>
    </source>
</evidence>
<sequence>MKELAAELARCGNALLALSKAVSGGKPETTVPAEAVPLEKVRAVLADKSRLGHTAEVKALLQKHGAAKLSEVDPTEYAALLAEAEVLK</sequence>
<gene>
    <name evidence="1" type="ORF">SAMN05216245_11055</name>
</gene>
<dbReference type="STRING" id="1123323.SAMN05216245_11055"/>
<proteinExistence type="predicted"/>
<organism evidence="1 2">
    <name type="scientific">Succiniclasticum ruminis DSM 9236</name>
    <dbReference type="NCBI Taxonomy" id="1123323"/>
    <lineage>
        <taxon>Bacteria</taxon>
        <taxon>Bacillati</taxon>
        <taxon>Bacillota</taxon>
        <taxon>Negativicutes</taxon>
        <taxon>Acidaminococcales</taxon>
        <taxon>Acidaminococcaceae</taxon>
        <taxon>Succiniclasticum</taxon>
    </lineage>
</organism>
<evidence type="ECO:0000313" key="1">
    <source>
        <dbReference type="EMBL" id="SFE61122.1"/>
    </source>
</evidence>
<reference evidence="1 2" key="1">
    <citation type="submission" date="2016-10" db="EMBL/GenBank/DDBJ databases">
        <authorList>
            <person name="de Groot N.N."/>
        </authorList>
    </citation>
    <scope>NUCLEOTIDE SEQUENCE [LARGE SCALE GENOMIC DNA]</scope>
    <source>
        <strain evidence="1 2">DSM 9236</strain>
    </source>
</reference>
<evidence type="ECO:0000313" key="2">
    <source>
        <dbReference type="Proteomes" id="UP000198896"/>
    </source>
</evidence>
<name>A0A1I2BYV1_9FIRM</name>
<dbReference type="AlphaFoldDB" id="A0A1I2BYV1"/>
<dbReference type="Proteomes" id="UP000198896">
    <property type="component" value="Unassembled WGS sequence"/>
</dbReference>